<name>A0A2Z5ZD98_9PROT</name>
<dbReference type="EMBL" id="AP018515">
    <property type="protein sequence ID" value="BBC78375.1"/>
    <property type="molecule type" value="Genomic_DNA"/>
</dbReference>
<organism evidence="1 2">
    <name type="scientific">Acetobacter orientalis</name>
    <dbReference type="NCBI Taxonomy" id="146474"/>
    <lineage>
        <taxon>Bacteria</taxon>
        <taxon>Pseudomonadati</taxon>
        <taxon>Pseudomonadota</taxon>
        <taxon>Alphaproteobacteria</taxon>
        <taxon>Acetobacterales</taxon>
        <taxon>Acetobacteraceae</taxon>
        <taxon>Acetobacter</taxon>
    </lineage>
</organism>
<proteinExistence type="predicted"/>
<gene>
    <name evidence="1" type="ORF">AcetOrient_orf00044</name>
</gene>
<protein>
    <submittedName>
        <fullName evidence="1">Membrane protein</fullName>
    </submittedName>
</protein>
<dbReference type="AlphaFoldDB" id="A0A2Z5ZD98"/>
<sequence length="54" mass="5880">MPLNTVPHQARTHSKYVLACVRVVRGCRYSLRNCCANVATLYRAGAREGGANSS</sequence>
<evidence type="ECO:0000313" key="2">
    <source>
        <dbReference type="Proteomes" id="UP000270034"/>
    </source>
</evidence>
<reference evidence="1 2" key="1">
    <citation type="submission" date="2018-02" db="EMBL/GenBank/DDBJ databases">
        <title>Acetobacter orientalis genome.</title>
        <authorList>
            <person name="Nakashima N."/>
            <person name="Tamura T."/>
        </authorList>
    </citation>
    <scope>NUCLEOTIDE SEQUENCE [LARGE SCALE GENOMIC DNA]</scope>
    <source>
        <strain evidence="1 2">FAN1</strain>
    </source>
</reference>
<dbReference type="Proteomes" id="UP000270034">
    <property type="component" value="Chromosome"/>
</dbReference>
<evidence type="ECO:0000313" key="1">
    <source>
        <dbReference type="EMBL" id="BBC78375.1"/>
    </source>
</evidence>
<dbReference type="KEGG" id="aot:AcetOri_orf00044"/>
<accession>A0A2Z5ZD98</accession>